<proteinExistence type="predicted"/>
<dbReference type="PANTHER" id="PTHR31195:SF2">
    <property type="entry name" value="GEO02494P1"/>
    <property type="match status" value="1"/>
</dbReference>
<evidence type="ECO:0000256" key="1">
    <source>
        <dbReference type="SAM" id="MobiDB-lite"/>
    </source>
</evidence>
<feature type="domain" description="DUF4604" evidence="2">
    <location>
        <begin position="6"/>
        <end position="174"/>
    </location>
</feature>
<comment type="caution">
    <text evidence="3">The sequence shown here is derived from an EMBL/GenBank/DDBJ whole genome shotgun (WGS) entry which is preliminary data.</text>
</comment>
<dbReference type="Pfam" id="PF15377">
    <property type="entry name" value="DUF4604"/>
    <property type="match status" value="1"/>
</dbReference>
<gene>
    <name evidence="3" type="ORF">FGIG_08536</name>
</gene>
<dbReference type="InterPro" id="IPR027911">
    <property type="entry name" value="DUF4604"/>
</dbReference>
<evidence type="ECO:0000313" key="4">
    <source>
        <dbReference type="Proteomes" id="UP000316759"/>
    </source>
</evidence>
<dbReference type="EMBL" id="SUNJ01005874">
    <property type="protein sequence ID" value="TPP63260.1"/>
    <property type="molecule type" value="Genomic_DNA"/>
</dbReference>
<sequence>MSRKARVEYIQNSEPAFIREFKHRSGIQTSDTVDSKRCQLSKDDDIDGDRPDEQPQLVLDDLSDISEAEAKAFLAKHTIQVKRDGEENLKENDTTPPCPDFVGPMMRESDTSRIVFRTASERTTLGHRCDDPHRKHRGEVREKSDEDRGQVRDRSPLRADRKTWSGLLSFDPEDEDE</sequence>
<evidence type="ECO:0000259" key="2">
    <source>
        <dbReference type="Pfam" id="PF15377"/>
    </source>
</evidence>
<reference evidence="3 4" key="1">
    <citation type="submission" date="2019-04" db="EMBL/GenBank/DDBJ databases">
        <title>Annotation for the trematode Fasciola gigantica.</title>
        <authorList>
            <person name="Choi Y.-J."/>
        </authorList>
    </citation>
    <scope>NUCLEOTIDE SEQUENCE [LARGE SCALE GENOMIC DNA]</scope>
    <source>
        <strain evidence="3">Uganda_cow_1</strain>
    </source>
</reference>
<dbReference type="InterPro" id="IPR040219">
    <property type="entry name" value="KIAA1143-like"/>
</dbReference>
<evidence type="ECO:0000313" key="3">
    <source>
        <dbReference type="EMBL" id="TPP63260.1"/>
    </source>
</evidence>
<feature type="compositionally biased region" description="Basic and acidic residues" evidence="1">
    <location>
        <begin position="33"/>
        <end position="53"/>
    </location>
</feature>
<protein>
    <submittedName>
        <fullName evidence="3">Immunoglobulin-binding protein 1</fullName>
    </submittedName>
</protein>
<accession>A0A504Z0X0</accession>
<feature type="compositionally biased region" description="Basic and acidic residues" evidence="1">
    <location>
        <begin position="82"/>
        <end position="93"/>
    </location>
</feature>
<dbReference type="Proteomes" id="UP000316759">
    <property type="component" value="Unassembled WGS sequence"/>
</dbReference>
<name>A0A504Z0X0_FASGI</name>
<feature type="compositionally biased region" description="Basic and acidic residues" evidence="1">
    <location>
        <begin position="127"/>
        <end position="163"/>
    </location>
</feature>
<dbReference type="STRING" id="46835.A0A504Z0X0"/>
<feature type="region of interest" description="Disordered" evidence="1">
    <location>
        <begin position="82"/>
        <end position="177"/>
    </location>
</feature>
<feature type="region of interest" description="Disordered" evidence="1">
    <location>
        <begin position="21"/>
        <end position="53"/>
    </location>
</feature>
<organism evidence="3 4">
    <name type="scientific">Fasciola gigantica</name>
    <name type="common">Giant liver fluke</name>
    <dbReference type="NCBI Taxonomy" id="46835"/>
    <lineage>
        <taxon>Eukaryota</taxon>
        <taxon>Metazoa</taxon>
        <taxon>Spiralia</taxon>
        <taxon>Lophotrochozoa</taxon>
        <taxon>Platyhelminthes</taxon>
        <taxon>Trematoda</taxon>
        <taxon>Digenea</taxon>
        <taxon>Plagiorchiida</taxon>
        <taxon>Echinostomata</taxon>
        <taxon>Echinostomatoidea</taxon>
        <taxon>Fasciolidae</taxon>
        <taxon>Fasciola</taxon>
    </lineage>
</organism>
<keyword evidence="4" id="KW-1185">Reference proteome</keyword>
<dbReference type="OrthoDB" id="10043580at2759"/>
<dbReference type="AlphaFoldDB" id="A0A504Z0X0"/>
<dbReference type="PANTHER" id="PTHR31195">
    <property type="entry name" value="GEO02494P1"/>
    <property type="match status" value="1"/>
</dbReference>